<proteinExistence type="predicted"/>
<keyword evidence="3" id="KW-1185">Reference proteome</keyword>
<comment type="caution">
    <text evidence="2">The sequence shown here is derived from an EMBL/GenBank/DDBJ whole genome shotgun (WGS) entry which is preliminary data.</text>
</comment>
<dbReference type="RefSeq" id="WP_197011487.1">
    <property type="nucleotide sequence ID" value="NZ_BAABES010000005.1"/>
</dbReference>
<accession>A0A931DEV7</accession>
<feature type="region of interest" description="Disordered" evidence="1">
    <location>
        <begin position="56"/>
        <end position="75"/>
    </location>
</feature>
<sequence length="101" mass="10385">MADLDPPGAMTMSEIACRAREIDDLVHHLSCGRVSGEPLSVPAKELRERSDVPWRGPNAAFFGDEAGPGREDRANGSPCLGGGGAYRVGGGALSGAIANHA</sequence>
<gene>
    <name evidence="2" type="ORF">IW256_002923</name>
</gene>
<name>A0A931DEV7_9ACTN</name>
<dbReference type="AlphaFoldDB" id="A0A931DEV7"/>
<evidence type="ECO:0000313" key="2">
    <source>
        <dbReference type="EMBL" id="MBG6088810.1"/>
    </source>
</evidence>
<evidence type="ECO:0000313" key="3">
    <source>
        <dbReference type="Proteomes" id="UP000614047"/>
    </source>
</evidence>
<protein>
    <submittedName>
        <fullName evidence="2">Uncharacterized protein</fullName>
    </submittedName>
</protein>
<dbReference type="Proteomes" id="UP000614047">
    <property type="component" value="Unassembled WGS sequence"/>
</dbReference>
<dbReference type="EMBL" id="JADOUA010000001">
    <property type="protein sequence ID" value="MBG6088810.1"/>
    <property type="molecule type" value="Genomic_DNA"/>
</dbReference>
<evidence type="ECO:0000256" key="1">
    <source>
        <dbReference type="SAM" id="MobiDB-lite"/>
    </source>
</evidence>
<reference evidence="2" key="1">
    <citation type="submission" date="2020-11" db="EMBL/GenBank/DDBJ databases">
        <title>Sequencing the genomes of 1000 actinobacteria strains.</title>
        <authorList>
            <person name="Klenk H.-P."/>
        </authorList>
    </citation>
    <scope>NUCLEOTIDE SEQUENCE</scope>
    <source>
        <strain evidence="2">DSM 43175</strain>
    </source>
</reference>
<organism evidence="2 3">
    <name type="scientific">Actinomadura viridis</name>
    <dbReference type="NCBI Taxonomy" id="58110"/>
    <lineage>
        <taxon>Bacteria</taxon>
        <taxon>Bacillati</taxon>
        <taxon>Actinomycetota</taxon>
        <taxon>Actinomycetes</taxon>
        <taxon>Streptosporangiales</taxon>
        <taxon>Thermomonosporaceae</taxon>
        <taxon>Actinomadura</taxon>
    </lineage>
</organism>